<evidence type="ECO:0000313" key="2">
    <source>
        <dbReference type="EMBL" id="MBA9076546.1"/>
    </source>
</evidence>
<proteinExistence type="predicted"/>
<gene>
    <name evidence="2" type="ORF">FHS90_001252</name>
</gene>
<evidence type="ECO:0000313" key="3">
    <source>
        <dbReference type="Proteomes" id="UP000563094"/>
    </source>
</evidence>
<evidence type="ECO:0000256" key="1">
    <source>
        <dbReference type="SAM" id="MobiDB-lite"/>
    </source>
</evidence>
<dbReference type="Proteomes" id="UP000563094">
    <property type="component" value="Unassembled WGS sequence"/>
</dbReference>
<feature type="region of interest" description="Disordered" evidence="1">
    <location>
        <begin position="49"/>
        <end position="75"/>
    </location>
</feature>
<dbReference type="EMBL" id="JACJIQ010000004">
    <property type="protein sequence ID" value="MBA9076546.1"/>
    <property type="molecule type" value="Genomic_DNA"/>
</dbReference>
<organism evidence="2 3">
    <name type="scientific">Rufibacter quisquiliarum</name>
    <dbReference type="NCBI Taxonomy" id="1549639"/>
    <lineage>
        <taxon>Bacteria</taxon>
        <taxon>Pseudomonadati</taxon>
        <taxon>Bacteroidota</taxon>
        <taxon>Cytophagia</taxon>
        <taxon>Cytophagales</taxon>
        <taxon>Hymenobacteraceae</taxon>
        <taxon>Rufibacter</taxon>
    </lineage>
</organism>
<comment type="caution">
    <text evidence="2">The sequence shown here is derived from an EMBL/GenBank/DDBJ whole genome shotgun (WGS) entry which is preliminary data.</text>
</comment>
<keyword evidence="3" id="KW-1185">Reference proteome</keyword>
<name>A0A839GNQ0_9BACT</name>
<dbReference type="AlphaFoldDB" id="A0A839GNQ0"/>
<sequence length="75" mass="8976">MEEQEKEIYFIKGFNNGYLLNIHEPELLDGILKSGNHKSDYVRAMALGKKQHEKEQLMDEMKQSRERQRNIKRGR</sequence>
<dbReference type="RefSeq" id="WP_182512359.1">
    <property type="nucleotide sequence ID" value="NZ_JACJIQ010000004.1"/>
</dbReference>
<feature type="compositionally biased region" description="Basic and acidic residues" evidence="1">
    <location>
        <begin position="50"/>
        <end position="69"/>
    </location>
</feature>
<accession>A0A839GNQ0</accession>
<reference evidence="2 3" key="1">
    <citation type="submission" date="2020-08" db="EMBL/GenBank/DDBJ databases">
        <title>Genomic Encyclopedia of Type Strains, Phase IV (KMG-IV): sequencing the most valuable type-strain genomes for metagenomic binning, comparative biology and taxonomic classification.</title>
        <authorList>
            <person name="Goeker M."/>
        </authorList>
    </citation>
    <scope>NUCLEOTIDE SEQUENCE [LARGE SCALE GENOMIC DNA]</scope>
    <source>
        <strain evidence="2 3">DSM 29854</strain>
    </source>
</reference>
<protein>
    <submittedName>
        <fullName evidence="2">Uncharacterized protein</fullName>
    </submittedName>
</protein>